<evidence type="ECO:0000256" key="2">
    <source>
        <dbReference type="SAM" id="Phobius"/>
    </source>
</evidence>
<feature type="compositionally biased region" description="Polar residues" evidence="1">
    <location>
        <begin position="42"/>
        <end position="54"/>
    </location>
</feature>
<organism evidence="3 4">
    <name type="scientific">Scophthalmus maximus</name>
    <name type="common">Turbot</name>
    <name type="synonym">Psetta maxima</name>
    <dbReference type="NCBI Taxonomy" id="52904"/>
    <lineage>
        <taxon>Eukaryota</taxon>
        <taxon>Metazoa</taxon>
        <taxon>Chordata</taxon>
        <taxon>Craniata</taxon>
        <taxon>Vertebrata</taxon>
        <taxon>Euteleostomi</taxon>
        <taxon>Actinopterygii</taxon>
        <taxon>Neopterygii</taxon>
        <taxon>Teleostei</taxon>
        <taxon>Neoteleostei</taxon>
        <taxon>Acanthomorphata</taxon>
        <taxon>Carangaria</taxon>
        <taxon>Pleuronectiformes</taxon>
        <taxon>Pleuronectoidei</taxon>
        <taxon>Scophthalmidae</taxon>
        <taxon>Scophthalmus</taxon>
    </lineage>
</organism>
<feature type="transmembrane region" description="Helical" evidence="2">
    <location>
        <begin position="166"/>
        <end position="187"/>
    </location>
</feature>
<proteinExistence type="predicted"/>
<accession>A0A6A4RV81</accession>
<gene>
    <name evidence="3" type="ORF">F2P81_025336</name>
</gene>
<protein>
    <submittedName>
        <fullName evidence="3">Uncharacterized protein</fullName>
    </submittedName>
</protein>
<evidence type="ECO:0000313" key="3">
    <source>
        <dbReference type="EMBL" id="KAF0022424.1"/>
    </source>
</evidence>
<keyword evidence="2" id="KW-0812">Transmembrane</keyword>
<evidence type="ECO:0000313" key="4">
    <source>
        <dbReference type="Proteomes" id="UP000438429"/>
    </source>
</evidence>
<reference evidence="3 4" key="1">
    <citation type="submission" date="2019-06" db="EMBL/GenBank/DDBJ databases">
        <title>Draft genomes of female and male turbot (Scophthalmus maximus).</title>
        <authorList>
            <person name="Xu H."/>
            <person name="Xu X.-W."/>
            <person name="Shao C."/>
            <person name="Chen S."/>
        </authorList>
    </citation>
    <scope>NUCLEOTIDE SEQUENCE [LARGE SCALE GENOMIC DNA]</scope>
    <source>
        <strain evidence="3">Ysfricsl-2016a</strain>
        <tissue evidence="3">Blood</tissue>
    </source>
</reference>
<feature type="compositionally biased region" description="Acidic residues" evidence="1">
    <location>
        <begin position="56"/>
        <end position="69"/>
    </location>
</feature>
<keyword evidence="2" id="KW-0472">Membrane</keyword>
<keyword evidence="2" id="KW-1133">Transmembrane helix</keyword>
<sequence>MSHQIRLENMATSMFKNQHIRLEVGVAEAWDRLKKAGIDNATAAQLPTEDSLQSEAEVEGEGDDEVEEDQAGRNPRGAHKMSALEQLFEDEDRELFHATQTTSSALSITEQVQKEIEIYKGLPAIPSGQDPVDWWWEWEQPLLIMNVNSATRRRILRKLTNLRKRLHRCFVAALQLRIIIFLIWKFLFNVAASRRKSRTVVEEEPPRFVDTLRRSRKCDFQGGLS</sequence>
<evidence type="ECO:0000256" key="1">
    <source>
        <dbReference type="SAM" id="MobiDB-lite"/>
    </source>
</evidence>
<dbReference type="Proteomes" id="UP000438429">
    <property type="component" value="Unassembled WGS sequence"/>
</dbReference>
<comment type="caution">
    <text evidence="3">The sequence shown here is derived from an EMBL/GenBank/DDBJ whole genome shotgun (WGS) entry which is preliminary data.</text>
</comment>
<feature type="region of interest" description="Disordered" evidence="1">
    <location>
        <begin position="41"/>
        <end position="79"/>
    </location>
</feature>
<dbReference type="EMBL" id="VEVO01000028">
    <property type="protein sequence ID" value="KAF0022424.1"/>
    <property type="molecule type" value="Genomic_DNA"/>
</dbReference>
<dbReference type="AlphaFoldDB" id="A0A6A4RV81"/>
<name>A0A6A4RV81_SCOMX</name>